<dbReference type="EMBL" id="BSSQ01000010">
    <property type="protein sequence ID" value="GLX68008.1"/>
    <property type="molecule type" value="Genomic_DNA"/>
</dbReference>
<dbReference type="InterPro" id="IPR002575">
    <property type="entry name" value="Aminoglycoside_PTrfase"/>
</dbReference>
<dbReference type="SUPFAM" id="SSF56112">
    <property type="entry name" value="Protein kinase-like (PK-like)"/>
    <property type="match status" value="1"/>
</dbReference>
<dbReference type="Proteomes" id="UP001157114">
    <property type="component" value="Unassembled WGS sequence"/>
</dbReference>
<gene>
    <name evidence="2" type="ORF">MU1_23530</name>
</gene>
<protein>
    <recommendedName>
        <fullName evidence="1">Aminoglycoside phosphotransferase domain-containing protein</fullName>
    </recommendedName>
</protein>
<evidence type="ECO:0000313" key="2">
    <source>
        <dbReference type="EMBL" id="GLX68008.1"/>
    </source>
</evidence>
<evidence type="ECO:0000259" key="1">
    <source>
        <dbReference type="Pfam" id="PF01636"/>
    </source>
</evidence>
<name>A0ABQ6GAT8_9BACL</name>
<reference evidence="2 3" key="1">
    <citation type="submission" date="2023-03" db="EMBL/GenBank/DDBJ databases">
        <title>Draft genome sequence of the bacteria which degrade cell wall of Tricholomamatutake.</title>
        <authorList>
            <person name="Konishi Y."/>
            <person name="Fukuta Y."/>
            <person name="Shirasaka N."/>
        </authorList>
    </citation>
    <scope>NUCLEOTIDE SEQUENCE [LARGE SCALE GENOMIC DNA]</scope>
    <source>
        <strain evidence="3">mu1</strain>
    </source>
</reference>
<dbReference type="Pfam" id="PF01636">
    <property type="entry name" value="APH"/>
    <property type="match status" value="1"/>
</dbReference>
<dbReference type="RefSeq" id="WP_284238762.1">
    <property type="nucleotide sequence ID" value="NZ_BSSQ01000010.1"/>
</dbReference>
<proteinExistence type="predicted"/>
<dbReference type="Gene3D" id="3.90.1200.10">
    <property type="match status" value="1"/>
</dbReference>
<dbReference type="PANTHER" id="PTHR21310">
    <property type="entry name" value="AMINOGLYCOSIDE PHOSPHOTRANSFERASE-RELATED-RELATED"/>
    <property type="match status" value="1"/>
</dbReference>
<dbReference type="InterPro" id="IPR011009">
    <property type="entry name" value="Kinase-like_dom_sf"/>
</dbReference>
<feature type="domain" description="Aminoglycoside phosphotransferase" evidence="1">
    <location>
        <begin position="29"/>
        <end position="242"/>
    </location>
</feature>
<accession>A0ABQ6GAT8</accession>
<comment type="caution">
    <text evidence="2">The sequence shown here is derived from an EMBL/GenBank/DDBJ whole genome shotgun (WGS) entry which is preliminary data.</text>
</comment>
<dbReference type="Gene3D" id="3.30.200.150">
    <property type="match status" value="1"/>
</dbReference>
<evidence type="ECO:0000313" key="3">
    <source>
        <dbReference type="Proteomes" id="UP001157114"/>
    </source>
</evidence>
<keyword evidence="3" id="KW-1185">Reference proteome</keyword>
<dbReference type="InterPro" id="IPR051678">
    <property type="entry name" value="AGP_Transferase"/>
</dbReference>
<organism evidence="2 3">
    <name type="scientific">Paenibacillus glycanilyticus</name>
    <dbReference type="NCBI Taxonomy" id="126569"/>
    <lineage>
        <taxon>Bacteria</taxon>
        <taxon>Bacillati</taxon>
        <taxon>Bacillota</taxon>
        <taxon>Bacilli</taxon>
        <taxon>Bacillales</taxon>
        <taxon>Paenibacillaceae</taxon>
        <taxon>Paenibacillus</taxon>
    </lineage>
</organism>
<sequence length="309" mass="35458">MTAYEKPEVAMNDIESLLRSQLGPGAVEITPMDGGNMSNVYSFRIADQGFVVKFSDLDGAYATDQFVSNLLSGHDIPFPRCLASGQFGLLNYIIMERMQGHNLSECSMEEQEQQLPELFRLLTNLANVDIRSTNGYGWIGSDGNGAYGSWRDFVAAAYAEDQTGTFWENWHDLFQTTFLERDIFEEVYNRLMSWLTYNESNRSFVHGDFHQWNVLSDGTRITGIIDGNCMYGDPVVDLAVLDRHMPWMGMIETYENYLAKENIVIPYLRERLIGAYYYKGLDGLRFYAKMGWKDAYDETRAFLLNLKSY</sequence>